<protein>
    <submittedName>
        <fullName evidence="1">Transcriptional regulator</fullName>
    </submittedName>
</protein>
<dbReference type="Proteomes" id="UP000224460">
    <property type="component" value="Unassembled WGS sequence"/>
</dbReference>
<comment type="caution">
    <text evidence="1">The sequence shown here is derived from an EMBL/GenBank/DDBJ whole genome shotgun (WGS) entry which is preliminary data.</text>
</comment>
<reference evidence="1" key="1">
    <citation type="submission" date="2017-10" db="EMBL/GenBank/DDBJ databases">
        <title>Genome sequence of cellulolytic Lachnospiraceae bacterium XHS1971 isolated from hotspring sediment.</title>
        <authorList>
            <person name="Vasudevan G."/>
            <person name="Joshi A.J."/>
            <person name="Hivarkar S."/>
            <person name="Lanjekar V.B."/>
            <person name="Dhakephalkar P.K."/>
            <person name="Dagar S."/>
        </authorList>
    </citation>
    <scope>NUCLEOTIDE SEQUENCE</scope>
    <source>
        <strain evidence="1">XHS1971</strain>
    </source>
</reference>
<sequence length="255" mass="29653">MQTYKPKELANMFLLHTNTIRFYERIGFISKAKRGPNGYRQYTEKHVLQMRLVRYIFAYPFTNHQIRDRGGKLIKKIAEGDLIAGRQETQAYIACINKEIDKAENTIHILQEWANDKGARVKKEKAKKEVQSYTRKEMANLLGTTVEAVRNWERNMLIKTELRGKNNEVLFQDTDLNRMKIIYMLRQTGYSISAIHRCLAMYDKGQDKNLVGVLNTLEQEGLLSAGDAWNEQLKKVKQDAEKIPLLIEEMGQLVN</sequence>
<gene>
    <name evidence="1" type="ORF">CS063_14195</name>
</gene>
<proteinExistence type="predicted"/>
<organism evidence="1 2">
    <name type="scientific">Sporanaerobium hydrogeniformans</name>
    <dbReference type="NCBI Taxonomy" id="3072179"/>
    <lineage>
        <taxon>Bacteria</taxon>
        <taxon>Bacillati</taxon>
        <taxon>Bacillota</taxon>
        <taxon>Clostridia</taxon>
        <taxon>Lachnospirales</taxon>
        <taxon>Lachnospiraceae</taxon>
        <taxon>Sporanaerobium</taxon>
    </lineage>
</organism>
<evidence type="ECO:0000313" key="2">
    <source>
        <dbReference type="Proteomes" id="UP000224460"/>
    </source>
</evidence>
<keyword evidence="2" id="KW-1185">Reference proteome</keyword>
<dbReference type="EMBL" id="PEDL01000019">
    <property type="protein sequence ID" value="PHV69765.1"/>
    <property type="molecule type" value="Genomic_DNA"/>
</dbReference>
<name>A0AC61D929_9FIRM</name>
<accession>A0AC61D929</accession>
<evidence type="ECO:0000313" key="1">
    <source>
        <dbReference type="EMBL" id="PHV69765.1"/>
    </source>
</evidence>